<evidence type="ECO:0000313" key="2">
    <source>
        <dbReference type="EMBL" id="MCD7466516.1"/>
    </source>
</evidence>
<organism evidence="2 3">
    <name type="scientific">Datura stramonium</name>
    <name type="common">Jimsonweed</name>
    <name type="synonym">Common thornapple</name>
    <dbReference type="NCBI Taxonomy" id="4076"/>
    <lineage>
        <taxon>Eukaryota</taxon>
        <taxon>Viridiplantae</taxon>
        <taxon>Streptophyta</taxon>
        <taxon>Embryophyta</taxon>
        <taxon>Tracheophyta</taxon>
        <taxon>Spermatophyta</taxon>
        <taxon>Magnoliopsida</taxon>
        <taxon>eudicotyledons</taxon>
        <taxon>Gunneridae</taxon>
        <taxon>Pentapetalae</taxon>
        <taxon>asterids</taxon>
        <taxon>lamiids</taxon>
        <taxon>Solanales</taxon>
        <taxon>Solanaceae</taxon>
        <taxon>Solanoideae</taxon>
        <taxon>Datureae</taxon>
        <taxon>Datura</taxon>
    </lineage>
</organism>
<gene>
    <name evidence="2" type="ORF">HAX54_003320</name>
</gene>
<reference evidence="2 3" key="1">
    <citation type="journal article" date="2021" name="BMC Genomics">
        <title>Datura genome reveals duplications of psychoactive alkaloid biosynthetic genes and high mutation rate following tissue culture.</title>
        <authorList>
            <person name="Rajewski A."/>
            <person name="Carter-House D."/>
            <person name="Stajich J."/>
            <person name="Litt A."/>
        </authorList>
    </citation>
    <scope>NUCLEOTIDE SEQUENCE [LARGE SCALE GENOMIC DNA]</scope>
    <source>
        <strain evidence="2">AR-01</strain>
    </source>
</reference>
<dbReference type="EMBL" id="JACEIK010001152">
    <property type="protein sequence ID" value="MCD7466516.1"/>
    <property type="molecule type" value="Genomic_DNA"/>
</dbReference>
<accession>A0ABS8T6M9</accession>
<sequence length="103" mass="11666">MAMEVVQHNWNEVVPETAEETVEEALIGRRARHTGNDDVSSSDEEEANKDKNGGFNFPQNIAISFCLSKMLILEEEDELVLYIDGTITILITSDLLKRESFYT</sequence>
<evidence type="ECO:0000256" key="1">
    <source>
        <dbReference type="SAM" id="MobiDB-lite"/>
    </source>
</evidence>
<name>A0ABS8T6M9_DATST</name>
<comment type="caution">
    <text evidence="2">The sequence shown here is derived from an EMBL/GenBank/DDBJ whole genome shotgun (WGS) entry which is preliminary data.</text>
</comment>
<keyword evidence="3" id="KW-1185">Reference proteome</keyword>
<dbReference type="Proteomes" id="UP000823775">
    <property type="component" value="Unassembled WGS sequence"/>
</dbReference>
<proteinExistence type="predicted"/>
<protein>
    <submittedName>
        <fullName evidence="2">Uncharacterized protein</fullName>
    </submittedName>
</protein>
<evidence type="ECO:0000313" key="3">
    <source>
        <dbReference type="Proteomes" id="UP000823775"/>
    </source>
</evidence>
<feature type="region of interest" description="Disordered" evidence="1">
    <location>
        <begin position="27"/>
        <end position="54"/>
    </location>
</feature>